<evidence type="ECO:0000313" key="1">
    <source>
        <dbReference type="EMBL" id="CCO50229.1"/>
    </source>
</evidence>
<name>A0AAV2W016_9VIBR</name>
<accession>A0AAV2W016</accession>
<organism evidence="1 2">
    <name type="scientific">Vibrio nigripulchritudo SOn1</name>
    <dbReference type="NCBI Taxonomy" id="1238450"/>
    <lineage>
        <taxon>Bacteria</taxon>
        <taxon>Pseudomonadati</taxon>
        <taxon>Pseudomonadota</taxon>
        <taxon>Gammaproteobacteria</taxon>
        <taxon>Vibrionales</taxon>
        <taxon>Vibrionaceae</taxon>
        <taxon>Vibrio</taxon>
    </lineage>
</organism>
<dbReference type="AlphaFoldDB" id="A0AAV2W016"/>
<protein>
    <submittedName>
        <fullName evidence="1">Uncharacterized protein</fullName>
    </submittedName>
</protein>
<sequence>MGEQCRSHIRVARLQTARNSHMQMSDHYVAARAQPVGEPYRRI</sequence>
<comment type="caution">
    <text evidence="1">The sequence shown here is derived from an EMBL/GenBank/DDBJ whole genome shotgun (WGS) entry which is preliminary data.</text>
</comment>
<gene>
    <name evidence="1" type="ORF">VIBNISOn1_p0066</name>
</gene>
<dbReference type="EMBL" id="CAOF01000200">
    <property type="protein sequence ID" value="CCO50229.1"/>
    <property type="molecule type" value="Genomic_DNA"/>
</dbReference>
<evidence type="ECO:0000313" key="2">
    <source>
        <dbReference type="Proteomes" id="UP000018211"/>
    </source>
</evidence>
<reference evidence="1 2" key="1">
    <citation type="journal article" date="2013" name="ISME J.">
        <title>Comparative genomics of pathogenic lineages of Vibrio nigripulchritudo identifies virulence-associated traits.</title>
        <authorList>
            <person name="Goudenege D."/>
            <person name="Labreuche Y."/>
            <person name="Krin E."/>
            <person name="Ansquer D."/>
            <person name="Mangenot S."/>
            <person name="Calteau A."/>
            <person name="Medigue C."/>
            <person name="Mazel D."/>
            <person name="Polz M.F."/>
            <person name="Le Roux F."/>
        </authorList>
    </citation>
    <scope>NUCLEOTIDE SEQUENCE [LARGE SCALE GENOMIC DNA]</scope>
    <source>
        <strain evidence="1 2">SOn1</strain>
    </source>
</reference>
<dbReference type="Proteomes" id="UP000018211">
    <property type="component" value="Unassembled WGS sequence"/>
</dbReference>
<proteinExistence type="predicted"/>